<dbReference type="WBParaSite" id="Hba_19807">
    <property type="protein sequence ID" value="Hba_19807"/>
    <property type="gene ID" value="Hba_19807"/>
</dbReference>
<dbReference type="AlphaFoldDB" id="A0A1I7XPU2"/>
<proteinExistence type="predicted"/>
<sequence length="69" mass="7699">MVLSVVAFRRVPIESASVPRQSCLHRSTHPLATAANFKGDCAPKSANWNADCEIQMNEIKITSWHLILH</sequence>
<dbReference type="WBParaSite" id="Hba_19809">
    <property type="protein sequence ID" value="Hba_19809"/>
    <property type="gene ID" value="Hba_19809"/>
</dbReference>
<name>A0A1I7XPU2_HETBA</name>
<evidence type="ECO:0000313" key="2">
    <source>
        <dbReference type="WBParaSite" id="Hba_19807"/>
    </source>
</evidence>
<protein>
    <submittedName>
        <fullName evidence="2 3">Secreted protein</fullName>
    </submittedName>
</protein>
<organism evidence="1 2">
    <name type="scientific">Heterorhabditis bacteriophora</name>
    <name type="common">Entomopathogenic nematode worm</name>
    <dbReference type="NCBI Taxonomy" id="37862"/>
    <lineage>
        <taxon>Eukaryota</taxon>
        <taxon>Metazoa</taxon>
        <taxon>Ecdysozoa</taxon>
        <taxon>Nematoda</taxon>
        <taxon>Chromadorea</taxon>
        <taxon>Rhabditida</taxon>
        <taxon>Rhabditina</taxon>
        <taxon>Rhabditomorpha</taxon>
        <taxon>Strongyloidea</taxon>
        <taxon>Heterorhabditidae</taxon>
        <taxon>Heterorhabditis</taxon>
    </lineage>
</organism>
<keyword evidence="1" id="KW-1185">Reference proteome</keyword>
<evidence type="ECO:0000313" key="1">
    <source>
        <dbReference type="Proteomes" id="UP000095283"/>
    </source>
</evidence>
<reference evidence="2 3" key="1">
    <citation type="submission" date="2016-11" db="UniProtKB">
        <authorList>
            <consortium name="WormBaseParasite"/>
        </authorList>
    </citation>
    <scope>IDENTIFICATION</scope>
</reference>
<accession>A0A1I7XPU2</accession>
<dbReference type="Proteomes" id="UP000095283">
    <property type="component" value="Unplaced"/>
</dbReference>
<evidence type="ECO:0000313" key="3">
    <source>
        <dbReference type="WBParaSite" id="Hba_19809"/>
    </source>
</evidence>